<dbReference type="Proteomes" id="UP000190188">
    <property type="component" value="Unassembled WGS sequence"/>
</dbReference>
<evidence type="ECO:0000259" key="2">
    <source>
        <dbReference type="Pfam" id="PF16982"/>
    </source>
</evidence>
<comment type="caution">
    <text evidence="3">The sequence shown here is derived from an EMBL/GenBank/DDBJ whole genome shotgun (WGS) entry which is preliminary data.</text>
</comment>
<keyword evidence="1" id="KW-0472">Membrane</keyword>
<dbReference type="InterPro" id="IPR031564">
    <property type="entry name" value="Flp1-like"/>
</dbReference>
<organism evidence="3 4">
    <name type="scientific">Paenibacillus selenitireducens</name>
    <dbReference type="NCBI Taxonomy" id="1324314"/>
    <lineage>
        <taxon>Bacteria</taxon>
        <taxon>Bacillati</taxon>
        <taxon>Bacillota</taxon>
        <taxon>Bacilli</taxon>
        <taxon>Bacillales</taxon>
        <taxon>Paenibacillaceae</taxon>
        <taxon>Paenibacillus</taxon>
    </lineage>
</organism>
<evidence type="ECO:0000313" key="4">
    <source>
        <dbReference type="Proteomes" id="UP000190188"/>
    </source>
</evidence>
<protein>
    <submittedName>
        <fullName evidence="3">Multidrug transporter</fullName>
    </submittedName>
</protein>
<dbReference type="AlphaFoldDB" id="A0A1T2XAK9"/>
<sequence>MLNLGKLLNDVWKDEDGLGTVEIIFIIAVLVVIVLLFKDKIMEFIERLMGKATSESDKLFEG</sequence>
<evidence type="ECO:0000256" key="1">
    <source>
        <dbReference type="SAM" id="Phobius"/>
    </source>
</evidence>
<name>A0A1T2XAK9_9BACL</name>
<feature type="domain" description="Putative Flagellin Flp1-like" evidence="2">
    <location>
        <begin position="11"/>
        <end position="57"/>
    </location>
</feature>
<feature type="transmembrane region" description="Helical" evidence="1">
    <location>
        <begin position="20"/>
        <end position="37"/>
    </location>
</feature>
<dbReference type="EMBL" id="MSZX01000006">
    <property type="protein sequence ID" value="OPA76931.1"/>
    <property type="molecule type" value="Genomic_DNA"/>
</dbReference>
<evidence type="ECO:0000313" key="3">
    <source>
        <dbReference type="EMBL" id="OPA76931.1"/>
    </source>
</evidence>
<gene>
    <name evidence="3" type="ORF">BVG16_17455</name>
</gene>
<accession>A0A1T2XAK9</accession>
<dbReference type="STRING" id="1324314.BVG16_17455"/>
<reference evidence="3 4" key="1">
    <citation type="submission" date="2017-01" db="EMBL/GenBank/DDBJ databases">
        <title>Genome analysis of Paenibacillus selenitrireducens ES3-24.</title>
        <authorList>
            <person name="Xu D."/>
            <person name="Yao R."/>
            <person name="Zheng S."/>
        </authorList>
    </citation>
    <scope>NUCLEOTIDE SEQUENCE [LARGE SCALE GENOMIC DNA]</scope>
    <source>
        <strain evidence="3 4">ES3-24</strain>
    </source>
</reference>
<dbReference type="RefSeq" id="WP_078500024.1">
    <property type="nucleotide sequence ID" value="NZ_MSZX01000006.1"/>
</dbReference>
<proteinExistence type="predicted"/>
<keyword evidence="1" id="KW-0812">Transmembrane</keyword>
<keyword evidence="1" id="KW-1133">Transmembrane helix</keyword>
<dbReference type="Pfam" id="PF16982">
    <property type="entry name" value="Flp1_like"/>
    <property type="match status" value="1"/>
</dbReference>
<keyword evidence="4" id="KW-1185">Reference proteome</keyword>